<gene>
    <name evidence="5" type="ORF">CTI12_AA251710</name>
</gene>
<proteinExistence type="predicted"/>
<name>A0A2U1MK18_ARTAN</name>
<dbReference type="PANTHER" id="PTHR11670">
    <property type="entry name" value="ACONITASE/IRON-RESPONSIVE ELEMENT FAMILY MEMBER"/>
    <property type="match status" value="1"/>
</dbReference>
<evidence type="ECO:0000259" key="4">
    <source>
        <dbReference type="Pfam" id="PF00330"/>
    </source>
</evidence>
<dbReference type="GO" id="GO:0051536">
    <property type="term" value="F:iron-sulfur cluster binding"/>
    <property type="evidence" value="ECO:0007669"/>
    <property type="project" value="UniProtKB-KW"/>
</dbReference>
<dbReference type="GO" id="GO:0046872">
    <property type="term" value="F:metal ion binding"/>
    <property type="evidence" value="ECO:0007669"/>
    <property type="project" value="UniProtKB-KW"/>
</dbReference>
<dbReference type="Gene3D" id="3.30.499.10">
    <property type="entry name" value="Aconitase, domain 3"/>
    <property type="match status" value="1"/>
</dbReference>
<dbReference type="SUPFAM" id="SSF53732">
    <property type="entry name" value="Aconitase iron-sulfur domain"/>
    <property type="match status" value="1"/>
</dbReference>
<dbReference type="EMBL" id="PKPP01005077">
    <property type="protein sequence ID" value="PWA61552.1"/>
    <property type="molecule type" value="Genomic_DNA"/>
</dbReference>
<evidence type="ECO:0000256" key="2">
    <source>
        <dbReference type="ARBA" id="ARBA00023004"/>
    </source>
</evidence>
<sequence length="71" mass="7679">MSMVLPGGKLQDGVTATDLVMTVTQMLMKHGIIGKFEEFHGEGVGKIAHVDQATIANHSPLTQRKTVQMNC</sequence>
<keyword evidence="1" id="KW-0479">Metal-binding</keyword>
<comment type="caution">
    <text evidence="5">The sequence shown here is derived from an EMBL/GenBank/DDBJ whole genome shotgun (WGS) entry which is preliminary data.</text>
</comment>
<evidence type="ECO:0000313" key="6">
    <source>
        <dbReference type="Proteomes" id="UP000245207"/>
    </source>
</evidence>
<dbReference type="Pfam" id="PF00330">
    <property type="entry name" value="Aconitase"/>
    <property type="match status" value="1"/>
</dbReference>
<dbReference type="InterPro" id="IPR001030">
    <property type="entry name" value="Acoase/IPM_deHydtase_lsu_aba"/>
</dbReference>
<reference evidence="5 6" key="1">
    <citation type="journal article" date="2018" name="Mol. Plant">
        <title>The genome of Artemisia annua provides insight into the evolution of Asteraceae family and artemisinin biosynthesis.</title>
        <authorList>
            <person name="Shen Q."/>
            <person name="Zhang L."/>
            <person name="Liao Z."/>
            <person name="Wang S."/>
            <person name="Yan T."/>
            <person name="Shi P."/>
            <person name="Liu M."/>
            <person name="Fu X."/>
            <person name="Pan Q."/>
            <person name="Wang Y."/>
            <person name="Lv Z."/>
            <person name="Lu X."/>
            <person name="Zhang F."/>
            <person name="Jiang W."/>
            <person name="Ma Y."/>
            <person name="Chen M."/>
            <person name="Hao X."/>
            <person name="Li L."/>
            <person name="Tang Y."/>
            <person name="Lv G."/>
            <person name="Zhou Y."/>
            <person name="Sun X."/>
            <person name="Brodelius P.E."/>
            <person name="Rose J.K.C."/>
            <person name="Tang K."/>
        </authorList>
    </citation>
    <scope>NUCLEOTIDE SEQUENCE [LARGE SCALE GENOMIC DNA]</scope>
    <source>
        <strain evidence="6">cv. Huhao1</strain>
        <tissue evidence="5">Leaf</tissue>
    </source>
</reference>
<keyword evidence="2" id="KW-0408">Iron</keyword>
<dbReference type="InterPro" id="IPR015931">
    <property type="entry name" value="Acnase/IPM_dHydase_lsu_aba_1/3"/>
</dbReference>
<dbReference type="STRING" id="35608.A0A2U1MK18"/>
<dbReference type="InterPro" id="IPR036008">
    <property type="entry name" value="Aconitase_4Fe-4S_dom"/>
</dbReference>
<evidence type="ECO:0000256" key="3">
    <source>
        <dbReference type="ARBA" id="ARBA00023014"/>
    </source>
</evidence>
<dbReference type="AlphaFoldDB" id="A0A2U1MK18"/>
<dbReference type="OrthoDB" id="1719317at2759"/>
<dbReference type="InterPro" id="IPR006249">
    <property type="entry name" value="Aconitase/IRP2"/>
</dbReference>
<dbReference type="Proteomes" id="UP000245207">
    <property type="component" value="Unassembled WGS sequence"/>
</dbReference>
<accession>A0A2U1MK18</accession>
<evidence type="ECO:0000256" key="1">
    <source>
        <dbReference type="ARBA" id="ARBA00022723"/>
    </source>
</evidence>
<keyword evidence="3" id="KW-0411">Iron-sulfur</keyword>
<evidence type="ECO:0000313" key="5">
    <source>
        <dbReference type="EMBL" id="PWA61552.1"/>
    </source>
</evidence>
<feature type="domain" description="Aconitase/3-isopropylmalate dehydratase large subunit alpha/beta/alpha" evidence="4">
    <location>
        <begin position="8"/>
        <end position="60"/>
    </location>
</feature>
<keyword evidence="6" id="KW-1185">Reference proteome</keyword>
<protein>
    <submittedName>
        <fullName evidence="5">Aconitase 3</fullName>
    </submittedName>
</protein>
<organism evidence="5 6">
    <name type="scientific">Artemisia annua</name>
    <name type="common">Sweet wormwood</name>
    <dbReference type="NCBI Taxonomy" id="35608"/>
    <lineage>
        <taxon>Eukaryota</taxon>
        <taxon>Viridiplantae</taxon>
        <taxon>Streptophyta</taxon>
        <taxon>Embryophyta</taxon>
        <taxon>Tracheophyta</taxon>
        <taxon>Spermatophyta</taxon>
        <taxon>Magnoliopsida</taxon>
        <taxon>eudicotyledons</taxon>
        <taxon>Gunneridae</taxon>
        <taxon>Pentapetalae</taxon>
        <taxon>asterids</taxon>
        <taxon>campanulids</taxon>
        <taxon>Asterales</taxon>
        <taxon>Asteraceae</taxon>
        <taxon>Asteroideae</taxon>
        <taxon>Anthemideae</taxon>
        <taxon>Artemisiinae</taxon>
        <taxon>Artemisia</taxon>
    </lineage>
</organism>